<dbReference type="InterPro" id="IPR022085">
    <property type="entry name" value="OpdG"/>
</dbReference>
<comment type="caution">
    <text evidence="1">The sequence shown here is derived from an EMBL/GenBank/DDBJ whole genome shotgun (WGS) entry which is preliminary data.</text>
</comment>
<dbReference type="Proteomes" id="UP001498476">
    <property type="component" value="Unassembled WGS sequence"/>
</dbReference>
<accession>A0ABR1HJ39</accession>
<sequence>MVHPEFYSPSSEDYQGVLPEWFDAQHSRYSSNSDILKAYLAKEIDALKAFHDGETNTEQASHTITRPISTTPIPAVGTSSDDIVVLTQLWRLYKDALIEWPHVSLDDDDEKPFTWESLPYIVMVWTGYHWMDPIGIVERCADAIARRHARDVYIKQQDVEAQIVAAGIFKWKHAIKHVINALESEPRTKSYPQPRRNGEEELVVDFHIPAAGRWIKDLGQRMYTSLKNDEVKT</sequence>
<organism evidence="1 2">
    <name type="scientific">Neonectria punicea</name>
    <dbReference type="NCBI Taxonomy" id="979145"/>
    <lineage>
        <taxon>Eukaryota</taxon>
        <taxon>Fungi</taxon>
        <taxon>Dikarya</taxon>
        <taxon>Ascomycota</taxon>
        <taxon>Pezizomycotina</taxon>
        <taxon>Sordariomycetes</taxon>
        <taxon>Hypocreomycetidae</taxon>
        <taxon>Hypocreales</taxon>
        <taxon>Nectriaceae</taxon>
        <taxon>Neonectria</taxon>
    </lineage>
</organism>
<evidence type="ECO:0000313" key="1">
    <source>
        <dbReference type="EMBL" id="KAK7420738.1"/>
    </source>
</evidence>
<name>A0ABR1HJ39_9HYPO</name>
<gene>
    <name evidence="1" type="ORF">QQX98_002540</name>
</gene>
<dbReference type="Pfam" id="PF12311">
    <property type="entry name" value="DUF3632"/>
    <property type="match status" value="1"/>
</dbReference>
<protein>
    <submittedName>
        <fullName evidence="1">Uncharacterized protein</fullName>
    </submittedName>
</protein>
<proteinExistence type="predicted"/>
<reference evidence="1 2" key="1">
    <citation type="journal article" date="2025" name="Microbiol. Resour. Announc.">
        <title>Draft genome sequences for Neonectria magnoliae and Neonectria punicea, canker pathogens of Liriodendron tulipifera and Acer saccharum in West Virginia.</title>
        <authorList>
            <person name="Petronek H.M."/>
            <person name="Kasson M.T."/>
            <person name="Metheny A.M."/>
            <person name="Stauder C.M."/>
            <person name="Lovett B."/>
            <person name="Lynch S.C."/>
            <person name="Garnas J.R."/>
            <person name="Kasson L.R."/>
            <person name="Stajich J.E."/>
        </authorList>
    </citation>
    <scope>NUCLEOTIDE SEQUENCE [LARGE SCALE GENOMIC DNA]</scope>
    <source>
        <strain evidence="1 2">NRRL 64653</strain>
    </source>
</reference>
<evidence type="ECO:0000313" key="2">
    <source>
        <dbReference type="Proteomes" id="UP001498476"/>
    </source>
</evidence>
<dbReference type="EMBL" id="JAZAVJ010000027">
    <property type="protein sequence ID" value="KAK7420738.1"/>
    <property type="molecule type" value="Genomic_DNA"/>
</dbReference>
<keyword evidence="2" id="KW-1185">Reference proteome</keyword>